<proteinExistence type="predicted"/>
<comment type="caution">
    <text evidence="1">The sequence shown here is derived from an EMBL/GenBank/DDBJ whole genome shotgun (WGS) entry which is preliminary data.</text>
</comment>
<gene>
    <name evidence="1" type="ORF">NQ314_012031</name>
</gene>
<dbReference type="EMBL" id="JANEYF010003354">
    <property type="protein sequence ID" value="KAJ8937088.1"/>
    <property type="molecule type" value="Genomic_DNA"/>
</dbReference>
<accession>A0AAV8XF19</accession>
<keyword evidence="2" id="KW-1185">Reference proteome</keyword>
<organism evidence="1 2">
    <name type="scientific">Rhamnusium bicolor</name>
    <dbReference type="NCBI Taxonomy" id="1586634"/>
    <lineage>
        <taxon>Eukaryota</taxon>
        <taxon>Metazoa</taxon>
        <taxon>Ecdysozoa</taxon>
        <taxon>Arthropoda</taxon>
        <taxon>Hexapoda</taxon>
        <taxon>Insecta</taxon>
        <taxon>Pterygota</taxon>
        <taxon>Neoptera</taxon>
        <taxon>Endopterygota</taxon>
        <taxon>Coleoptera</taxon>
        <taxon>Polyphaga</taxon>
        <taxon>Cucujiformia</taxon>
        <taxon>Chrysomeloidea</taxon>
        <taxon>Cerambycidae</taxon>
        <taxon>Lepturinae</taxon>
        <taxon>Rhagiini</taxon>
        <taxon>Rhamnusium</taxon>
    </lineage>
</organism>
<evidence type="ECO:0000313" key="2">
    <source>
        <dbReference type="Proteomes" id="UP001162156"/>
    </source>
</evidence>
<dbReference type="AlphaFoldDB" id="A0AAV8XF19"/>
<dbReference type="Proteomes" id="UP001162156">
    <property type="component" value="Unassembled WGS sequence"/>
</dbReference>
<evidence type="ECO:0000313" key="1">
    <source>
        <dbReference type="EMBL" id="KAJ8937088.1"/>
    </source>
</evidence>
<sequence>MSKVVTRKQLFDLIKQSPARRISEKLKYMENHMLEVNGCVNGPDSLLQEYRHKISHFKSRWAAGRNSEALFVKRNEQWLNNTISLPVMTVVRSGRPPKPFQESSECSKRRKTKELRENVPVSELTFATQMSLRASGSADASKILKDITNSPTRAKKYRKAANQPIPKTRQLTPQEALSMFIEADLTRSQYETIRRFDKDRFPCYSLLQTAKLECYPKKEEITITSNYAEVRLQALMDHTTYRLCLYLSDDIFERFSSEELLNLELISKWGCDGSQQNRYKQKLPDDTDSDAFIFQSSFIPLKLVSNINNEKKTLWANTSPSSPRYCRLMRVRFVHGNVDITGLIVTCHYVLLQHETPHFA</sequence>
<reference evidence="1" key="1">
    <citation type="journal article" date="2023" name="Insect Mol. Biol.">
        <title>Genome sequencing provides insights into the evolution of gene families encoding plant cell wall-degrading enzymes in longhorned beetles.</title>
        <authorList>
            <person name="Shin N.R."/>
            <person name="Okamura Y."/>
            <person name="Kirsch R."/>
            <person name="Pauchet Y."/>
        </authorList>
    </citation>
    <scope>NUCLEOTIDE SEQUENCE</scope>
    <source>
        <strain evidence="1">RBIC_L_NR</strain>
    </source>
</reference>
<name>A0AAV8XF19_9CUCU</name>
<protein>
    <submittedName>
        <fullName evidence="1">Uncharacterized protein</fullName>
    </submittedName>
</protein>